<dbReference type="InterPro" id="IPR058060">
    <property type="entry name" value="HYC_CC_PP"/>
</dbReference>
<feature type="signal peptide" evidence="1">
    <location>
        <begin position="1"/>
        <end position="19"/>
    </location>
</feature>
<proteinExistence type="predicted"/>
<reference evidence="2 3" key="1">
    <citation type="submission" date="2019-07" db="EMBL/GenBank/DDBJ databases">
        <title>Whole genome shotgun sequence of Chitinophaga cymbidii NBRC 109752.</title>
        <authorList>
            <person name="Hosoyama A."/>
            <person name="Uohara A."/>
            <person name="Ohji S."/>
            <person name="Ichikawa N."/>
        </authorList>
    </citation>
    <scope>NUCLEOTIDE SEQUENCE [LARGE SCALE GENOMIC DNA]</scope>
    <source>
        <strain evidence="2 3">NBRC 109752</strain>
    </source>
</reference>
<dbReference type="RefSeq" id="WP_146857463.1">
    <property type="nucleotide sequence ID" value="NZ_BKAU01000001.1"/>
</dbReference>
<sequence length="129" mass="13992">MKKMLTICFAVLYTLITSGFTVNVHYCMGELASIDLHDSHDNSCGKCGMPVKGDCCQDEAKWLKVDDSQMAAKAFAGLTHSITAIPVTLQPAWLQTAPVQPALQAWAPHHAPPPGTAVPLFTRHCTFLI</sequence>
<organism evidence="2 3">
    <name type="scientific">Chitinophaga cymbidii</name>
    <dbReference type="NCBI Taxonomy" id="1096750"/>
    <lineage>
        <taxon>Bacteria</taxon>
        <taxon>Pseudomonadati</taxon>
        <taxon>Bacteroidota</taxon>
        <taxon>Chitinophagia</taxon>
        <taxon>Chitinophagales</taxon>
        <taxon>Chitinophagaceae</taxon>
        <taxon>Chitinophaga</taxon>
    </lineage>
</organism>
<evidence type="ECO:0000313" key="2">
    <source>
        <dbReference type="EMBL" id="GEP93961.1"/>
    </source>
</evidence>
<dbReference type="AlphaFoldDB" id="A0A512RE25"/>
<evidence type="ECO:0000256" key="1">
    <source>
        <dbReference type="SAM" id="SignalP"/>
    </source>
</evidence>
<dbReference type="InterPro" id="IPR058512">
    <property type="entry name" value="DUF8199"/>
</dbReference>
<dbReference type="OrthoDB" id="676308at2"/>
<dbReference type="EMBL" id="BKAU01000001">
    <property type="protein sequence ID" value="GEP93961.1"/>
    <property type="molecule type" value="Genomic_DNA"/>
</dbReference>
<keyword evidence="1" id="KW-0732">Signal</keyword>
<dbReference type="Proteomes" id="UP000321436">
    <property type="component" value="Unassembled WGS sequence"/>
</dbReference>
<dbReference type="NCBIfam" id="NF047658">
    <property type="entry name" value="HYC_CC_PP"/>
    <property type="match status" value="1"/>
</dbReference>
<evidence type="ECO:0000313" key="3">
    <source>
        <dbReference type="Proteomes" id="UP000321436"/>
    </source>
</evidence>
<feature type="chain" id="PRO_5022061959" evidence="1">
    <location>
        <begin position="20"/>
        <end position="129"/>
    </location>
</feature>
<accession>A0A512RE25</accession>
<comment type="caution">
    <text evidence="2">The sequence shown here is derived from an EMBL/GenBank/DDBJ whole genome shotgun (WGS) entry which is preliminary data.</text>
</comment>
<gene>
    <name evidence="2" type="ORF">CCY01nite_02210</name>
</gene>
<keyword evidence="3" id="KW-1185">Reference proteome</keyword>
<protein>
    <submittedName>
        <fullName evidence="2">Uncharacterized protein</fullName>
    </submittedName>
</protein>
<dbReference type="Pfam" id="PF26622">
    <property type="entry name" value="DUF8199"/>
    <property type="match status" value="1"/>
</dbReference>
<name>A0A512RE25_9BACT</name>